<evidence type="ECO:0000256" key="7">
    <source>
        <dbReference type="ARBA" id="ARBA00022801"/>
    </source>
</evidence>
<dbReference type="InterPro" id="IPR023346">
    <property type="entry name" value="Lysozyme-like_dom_sf"/>
</dbReference>
<feature type="domain" description="Glycosyl transferase family 51" evidence="16">
    <location>
        <begin position="104"/>
        <end position="280"/>
    </location>
</feature>
<dbReference type="InterPro" id="IPR001460">
    <property type="entry name" value="PCN-bd_Tpept"/>
</dbReference>
<evidence type="ECO:0000256" key="14">
    <source>
        <dbReference type="SAM" id="MobiDB-lite"/>
    </source>
</evidence>
<reference evidence="17" key="2">
    <citation type="submission" date="2020-09" db="EMBL/GenBank/DDBJ databases">
        <authorList>
            <person name="Sun Q."/>
            <person name="Ohkuma M."/>
        </authorList>
    </citation>
    <scope>NUCLEOTIDE SEQUENCE</scope>
    <source>
        <strain evidence="17">JCM 4391</strain>
    </source>
</reference>
<evidence type="ECO:0000256" key="8">
    <source>
        <dbReference type="ARBA" id="ARBA00022960"/>
    </source>
</evidence>
<dbReference type="GO" id="GO:0006508">
    <property type="term" value="P:proteolysis"/>
    <property type="evidence" value="ECO:0007669"/>
    <property type="project" value="UniProtKB-KW"/>
</dbReference>
<dbReference type="GO" id="GO:0071555">
    <property type="term" value="P:cell wall organization"/>
    <property type="evidence" value="ECO:0007669"/>
    <property type="project" value="UniProtKB-KW"/>
</dbReference>
<evidence type="ECO:0000256" key="13">
    <source>
        <dbReference type="ARBA" id="ARBA00049902"/>
    </source>
</evidence>
<dbReference type="RefSeq" id="WP_189551050.1">
    <property type="nucleotide sequence ID" value="NZ_BMTP01000006.1"/>
</dbReference>
<evidence type="ECO:0000256" key="11">
    <source>
        <dbReference type="ARBA" id="ARBA00023316"/>
    </source>
</evidence>
<dbReference type="FunFam" id="1.10.3810.10:FF:000001">
    <property type="entry name" value="Penicillin-binding protein 1A"/>
    <property type="match status" value="1"/>
</dbReference>
<keyword evidence="5" id="KW-0328">Glycosyltransferase</keyword>
<dbReference type="Gene3D" id="1.10.3810.10">
    <property type="entry name" value="Biosynthetic peptidoglycan transglycosylase-like"/>
    <property type="match status" value="1"/>
</dbReference>
<evidence type="ECO:0000259" key="15">
    <source>
        <dbReference type="Pfam" id="PF00905"/>
    </source>
</evidence>
<keyword evidence="10" id="KW-0511">Multifunctional enzyme</keyword>
<dbReference type="SUPFAM" id="SSF56601">
    <property type="entry name" value="beta-lactamase/transpeptidase-like"/>
    <property type="match status" value="1"/>
</dbReference>
<evidence type="ECO:0000256" key="6">
    <source>
        <dbReference type="ARBA" id="ARBA00022679"/>
    </source>
</evidence>
<dbReference type="AlphaFoldDB" id="A0A918HWM5"/>
<protein>
    <submittedName>
        <fullName evidence="17">Penicillin-binding protein</fullName>
    </submittedName>
</protein>
<dbReference type="Proteomes" id="UP000636661">
    <property type="component" value="Unassembled WGS sequence"/>
</dbReference>
<gene>
    <name evidence="17" type="ORF">GCM10010274_27160</name>
</gene>
<evidence type="ECO:0000256" key="9">
    <source>
        <dbReference type="ARBA" id="ARBA00022984"/>
    </source>
</evidence>
<dbReference type="GO" id="GO:0008658">
    <property type="term" value="F:penicillin binding"/>
    <property type="evidence" value="ECO:0007669"/>
    <property type="project" value="InterPro"/>
</dbReference>
<feature type="region of interest" description="Disordered" evidence="14">
    <location>
        <begin position="1"/>
        <end position="41"/>
    </location>
</feature>
<dbReference type="Pfam" id="PF00905">
    <property type="entry name" value="Transpeptidase"/>
    <property type="match status" value="1"/>
</dbReference>
<evidence type="ECO:0000313" key="18">
    <source>
        <dbReference type="Proteomes" id="UP000636661"/>
    </source>
</evidence>
<evidence type="ECO:0000256" key="1">
    <source>
        <dbReference type="ARBA" id="ARBA00007090"/>
    </source>
</evidence>
<keyword evidence="4" id="KW-0645">Protease</keyword>
<comment type="similarity">
    <text evidence="1">In the C-terminal section; belongs to the transpeptidase family.</text>
</comment>
<dbReference type="InterPro" id="IPR036950">
    <property type="entry name" value="PBP_transglycosylase"/>
</dbReference>
<keyword evidence="9" id="KW-0573">Peptidoglycan synthesis</keyword>
<keyword evidence="7" id="KW-0378">Hydrolase</keyword>
<feature type="compositionally biased region" description="Basic residues" evidence="14">
    <location>
        <begin position="22"/>
        <end position="37"/>
    </location>
</feature>
<dbReference type="GO" id="GO:0008955">
    <property type="term" value="F:peptidoglycan glycosyltransferase activity"/>
    <property type="evidence" value="ECO:0007669"/>
    <property type="project" value="UniProtKB-EC"/>
</dbReference>
<reference evidence="17" key="1">
    <citation type="journal article" date="2014" name="Int. J. Syst. Evol. Microbiol.">
        <title>Complete genome sequence of Corynebacterium casei LMG S-19264T (=DSM 44701T), isolated from a smear-ripened cheese.</title>
        <authorList>
            <consortium name="US DOE Joint Genome Institute (JGI-PGF)"/>
            <person name="Walter F."/>
            <person name="Albersmeier A."/>
            <person name="Kalinowski J."/>
            <person name="Ruckert C."/>
        </authorList>
    </citation>
    <scope>NUCLEOTIDE SEQUENCE</scope>
    <source>
        <strain evidence="17">JCM 4391</strain>
    </source>
</reference>
<dbReference type="InterPro" id="IPR001264">
    <property type="entry name" value="Glyco_trans_51"/>
</dbReference>
<feature type="compositionally biased region" description="Gly residues" evidence="14">
    <location>
        <begin position="620"/>
        <end position="629"/>
    </location>
</feature>
<dbReference type="InterPro" id="IPR050396">
    <property type="entry name" value="Glycosyltr_51/Transpeptidase"/>
</dbReference>
<dbReference type="GO" id="GO:0009002">
    <property type="term" value="F:serine-type D-Ala-D-Ala carboxypeptidase activity"/>
    <property type="evidence" value="ECO:0007669"/>
    <property type="project" value="UniProtKB-EC"/>
</dbReference>
<feature type="domain" description="Penicillin-binding protein transpeptidase" evidence="15">
    <location>
        <begin position="461"/>
        <end position="655"/>
    </location>
</feature>
<evidence type="ECO:0000313" key="17">
    <source>
        <dbReference type="EMBL" id="GGU38376.1"/>
    </source>
</evidence>
<evidence type="ECO:0000256" key="2">
    <source>
        <dbReference type="ARBA" id="ARBA00007739"/>
    </source>
</evidence>
<comment type="catalytic activity">
    <reaction evidence="12">
        <text>Preferential cleavage: (Ac)2-L-Lys-D-Ala-|-D-Ala. Also transpeptidation of peptidyl-alanyl moieties that are N-acyl substituents of D-alanine.</text>
        <dbReference type="EC" id="3.4.16.4"/>
    </reaction>
</comment>
<evidence type="ECO:0000256" key="12">
    <source>
        <dbReference type="ARBA" id="ARBA00034000"/>
    </source>
</evidence>
<dbReference type="GO" id="GO:0008360">
    <property type="term" value="P:regulation of cell shape"/>
    <property type="evidence" value="ECO:0007669"/>
    <property type="project" value="UniProtKB-KW"/>
</dbReference>
<keyword evidence="11" id="KW-0961">Cell wall biogenesis/degradation</keyword>
<dbReference type="Gene3D" id="3.40.710.10">
    <property type="entry name" value="DD-peptidase/beta-lactamase superfamily"/>
    <property type="match status" value="1"/>
</dbReference>
<dbReference type="EMBL" id="BMTP01000006">
    <property type="protein sequence ID" value="GGU38376.1"/>
    <property type="molecule type" value="Genomic_DNA"/>
</dbReference>
<feature type="compositionally biased region" description="Low complexity" evidence="14">
    <location>
        <begin position="10"/>
        <end position="21"/>
    </location>
</feature>
<evidence type="ECO:0000256" key="3">
    <source>
        <dbReference type="ARBA" id="ARBA00022645"/>
    </source>
</evidence>
<dbReference type="Pfam" id="PF00912">
    <property type="entry name" value="Transgly"/>
    <property type="match status" value="1"/>
</dbReference>
<proteinExistence type="inferred from homology"/>
<evidence type="ECO:0000256" key="10">
    <source>
        <dbReference type="ARBA" id="ARBA00023268"/>
    </source>
</evidence>
<dbReference type="PANTHER" id="PTHR32282:SF34">
    <property type="entry name" value="PENICILLIN-BINDING PROTEIN 1A"/>
    <property type="match status" value="1"/>
</dbReference>
<dbReference type="GO" id="GO:0009252">
    <property type="term" value="P:peptidoglycan biosynthetic process"/>
    <property type="evidence" value="ECO:0007669"/>
    <property type="project" value="UniProtKB-KW"/>
</dbReference>
<feature type="region of interest" description="Disordered" evidence="14">
    <location>
        <begin position="431"/>
        <end position="453"/>
    </location>
</feature>
<comment type="caution">
    <text evidence="17">The sequence shown here is derived from an EMBL/GenBank/DDBJ whole genome shotgun (WGS) entry which is preliminary data.</text>
</comment>
<comment type="similarity">
    <text evidence="2">In the N-terminal section; belongs to the glycosyltransferase 51 family.</text>
</comment>
<dbReference type="SUPFAM" id="SSF53955">
    <property type="entry name" value="Lysozyme-like"/>
    <property type="match status" value="1"/>
</dbReference>
<evidence type="ECO:0000256" key="5">
    <source>
        <dbReference type="ARBA" id="ARBA00022676"/>
    </source>
</evidence>
<dbReference type="PANTHER" id="PTHR32282">
    <property type="entry name" value="BINDING PROTEIN TRANSPEPTIDASE, PUTATIVE-RELATED"/>
    <property type="match status" value="1"/>
</dbReference>
<accession>A0A918HWM5</accession>
<organism evidence="17 18">
    <name type="scientific">Streptomyces lavendofoliae</name>
    <dbReference type="NCBI Taxonomy" id="67314"/>
    <lineage>
        <taxon>Bacteria</taxon>
        <taxon>Bacillati</taxon>
        <taxon>Actinomycetota</taxon>
        <taxon>Actinomycetes</taxon>
        <taxon>Kitasatosporales</taxon>
        <taxon>Streptomycetaceae</taxon>
        <taxon>Streptomyces</taxon>
    </lineage>
</organism>
<sequence>MTKHIDWRRAAGAVRTAAGSRTRPRGKRRRPRASRVPRRPDYPRSGRVGWRRWVPSWRQLSASFLLAVAAVSGVVAIAYVRTEIPEGLNGFATQQDNVYYWADGTPMARTGWVRRQEMPLDKIPKHVRWAVLAAENAGFYSDPGVSVSGVTRALWRTVGDGDTQGGSTITQQYVKNVYLSQDQSLSRKFTEVLLAIKVDRQHSKDRILEDYLNTSWFGRGTYGLQRAAQAYYGKDVTQLDASEGAFLAALLKGASLYDPAISPANRERAVERWAWTLDRMVEIGRLSREERARYTRFPEPRVPTTPSTSGGQNGYLVELAETYAKRAGRISDARFDLGGYQVYTTFQKPRTAALTKAVDAARAGLDPENRAADRYARFGAASVAPDGRILAVHGGPDHQKQAFNESNAATVPAGTVFTPFVYAAALEHGVQRERGGPRTPVTPATVYDGDDGVPLRTPEGPYWDRAGKMVKAINLDGRSHGRISLGRALAESADAPFLQLGMDVGLEHVRRTAQSAGLLGSSLGPPVPDFALGNSTPSAIRMASAYSMFPGRGTHTEPYSVLRVTHKGEPVPLAAPRKRRAVGPAVADHVTDALSRAREEQATEEQATEGRADEEHGGEGPDGAAGKAGGTREDTARWYAGYTPTEATAVVVYRMDLAKSLAPLPLTGLGGDSTAGAGRPAAIWNQYMDAVRDVSPRTGDDRGKTR</sequence>
<feature type="compositionally biased region" description="Basic and acidic residues" evidence="14">
    <location>
        <begin position="608"/>
        <end position="619"/>
    </location>
</feature>
<dbReference type="GO" id="GO:0030288">
    <property type="term" value="C:outer membrane-bounded periplasmic space"/>
    <property type="evidence" value="ECO:0007669"/>
    <property type="project" value="TreeGrafter"/>
</dbReference>
<keyword evidence="3" id="KW-0121">Carboxypeptidase</keyword>
<evidence type="ECO:0000259" key="16">
    <source>
        <dbReference type="Pfam" id="PF00912"/>
    </source>
</evidence>
<dbReference type="InterPro" id="IPR012338">
    <property type="entry name" value="Beta-lactam/transpept-like"/>
</dbReference>
<evidence type="ECO:0000256" key="4">
    <source>
        <dbReference type="ARBA" id="ARBA00022670"/>
    </source>
</evidence>
<feature type="region of interest" description="Disordered" evidence="14">
    <location>
        <begin position="595"/>
        <end position="631"/>
    </location>
</feature>
<keyword evidence="8" id="KW-0133">Cell shape</keyword>
<keyword evidence="6" id="KW-0808">Transferase</keyword>
<comment type="catalytic activity">
    <reaction evidence="13">
        <text>[GlcNAc-(1-&gt;4)-Mur2Ac(oyl-L-Ala-gamma-D-Glu-L-Lys-D-Ala-D-Ala)](n)-di-trans,octa-cis-undecaprenyl diphosphate + beta-D-GlcNAc-(1-&gt;4)-Mur2Ac(oyl-L-Ala-gamma-D-Glu-L-Lys-D-Ala-D-Ala)-di-trans,octa-cis-undecaprenyl diphosphate = [GlcNAc-(1-&gt;4)-Mur2Ac(oyl-L-Ala-gamma-D-Glu-L-Lys-D-Ala-D-Ala)](n+1)-di-trans,octa-cis-undecaprenyl diphosphate + di-trans,octa-cis-undecaprenyl diphosphate + H(+)</text>
        <dbReference type="Rhea" id="RHEA:23708"/>
        <dbReference type="Rhea" id="RHEA-COMP:9602"/>
        <dbReference type="Rhea" id="RHEA-COMP:9603"/>
        <dbReference type="ChEBI" id="CHEBI:15378"/>
        <dbReference type="ChEBI" id="CHEBI:58405"/>
        <dbReference type="ChEBI" id="CHEBI:60033"/>
        <dbReference type="ChEBI" id="CHEBI:78435"/>
        <dbReference type="EC" id="2.4.99.28"/>
    </reaction>
</comment>
<name>A0A918HWM5_9ACTN</name>
<keyword evidence="18" id="KW-1185">Reference proteome</keyword>